<dbReference type="Proteomes" id="UP000799772">
    <property type="component" value="Unassembled WGS sequence"/>
</dbReference>
<feature type="non-terminal residue" evidence="6">
    <location>
        <position position="1"/>
    </location>
</feature>
<dbReference type="Pfam" id="PF04082">
    <property type="entry name" value="Fungal_trans"/>
    <property type="match status" value="1"/>
</dbReference>
<evidence type="ECO:0000256" key="2">
    <source>
        <dbReference type="ARBA" id="ARBA00022723"/>
    </source>
</evidence>
<organism evidence="6 7">
    <name type="scientific">Rhizodiscina lignyota</name>
    <dbReference type="NCBI Taxonomy" id="1504668"/>
    <lineage>
        <taxon>Eukaryota</taxon>
        <taxon>Fungi</taxon>
        <taxon>Dikarya</taxon>
        <taxon>Ascomycota</taxon>
        <taxon>Pezizomycotina</taxon>
        <taxon>Dothideomycetes</taxon>
        <taxon>Pleosporomycetidae</taxon>
        <taxon>Aulographales</taxon>
        <taxon>Rhizodiscinaceae</taxon>
        <taxon>Rhizodiscina</taxon>
    </lineage>
</organism>
<protein>
    <recommendedName>
        <fullName evidence="5">Zn(2)-C6 fungal-type domain-containing protein</fullName>
    </recommendedName>
</protein>
<dbReference type="GO" id="GO:0003677">
    <property type="term" value="F:DNA binding"/>
    <property type="evidence" value="ECO:0007669"/>
    <property type="project" value="InterPro"/>
</dbReference>
<feature type="region of interest" description="Disordered" evidence="4">
    <location>
        <begin position="77"/>
        <end position="119"/>
    </location>
</feature>
<comment type="caution">
    <text evidence="6">The sequence shown here is derived from an EMBL/GenBank/DDBJ whole genome shotgun (WGS) entry which is preliminary data.</text>
</comment>
<name>A0A9P4INT1_9PEZI</name>
<dbReference type="PROSITE" id="PS50048">
    <property type="entry name" value="ZN2_CY6_FUNGAL_2"/>
    <property type="match status" value="1"/>
</dbReference>
<feature type="domain" description="Zn(2)-C6 fungal-type" evidence="5">
    <location>
        <begin position="5"/>
        <end position="34"/>
    </location>
</feature>
<dbReference type="CDD" id="cd12148">
    <property type="entry name" value="fungal_TF_MHR"/>
    <property type="match status" value="1"/>
</dbReference>
<evidence type="ECO:0000256" key="3">
    <source>
        <dbReference type="ARBA" id="ARBA00023242"/>
    </source>
</evidence>
<accession>A0A9P4INT1</accession>
<dbReference type="EMBL" id="ML978123">
    <property type="protein sequence ID" value="KAF2101807.1"/>
    <property type="molecule type" value="Genomic_DNA"/>
</dbReference>
<dbReference type="CDD" id="cd00067">
    <property type="entry name" value="GAL4"/>
    <property type="match status" value="1"/>
</dbReference>
<gene>
    <name evidence="6" type="ORF">NA57DRAFT_9916</name>
</gene>
<dbReference type="SMART" id="SM00906">
    <property type="entry name" value="Fungal_trans"/>
    <property type="match status" value="1"/>
</dbReference>
<evidence type="ECO:0000256" key="4">
    <source>
        <dbReference type="SAM" id="MobiDB-lite"/>
    </source>
</evidence>
<dbReference type="Pfam" id="PF00172">
    <property type="entry name" value="Zn_clus"/>
    <property type="match status" value="1"/>
</dbReference>
<evidence type="ECO:0000259" key="5">
    <source>
        <dbReference type="PROSITE" id="PS50048"/>
    </source>
</evidence>
<dbReference type="AlphaFoldDB" id="A0A9P4INT1"/>
<dbReference type="InterPro" id="IPR007219">
    <property type="entry name" value="XnlR_reg_dom"/>
</dbReference>
<evidence type="ECO:0000256" key="1">
    <source>
        <dbReference type="ARBA" id="ARBA00004123"/>
    </source>
</evidence>
<dbReference type="PANTHER" id="PTHR31001:SF85">
    <property type="entry name" value="ZN(II)2CYS6 TRANSCRIPTION FACTOR (EUROFUNG)"/>
    <property type="match status" value="1"/>
</dbReference>
<dbReference type="InterPro" id="IPR036864">
    <property type="entry name" value="Zn2-C6_fun-type_DNA-bd_sf"/>
</dbReference>
<dbReference type="InterPro" id="IPR050613">
    <property type="entry name" value="Sec_Metabolite_Reg"/>
</dbReference>
<evidence type="ECO:0000313" key="7">
    <source>
        <dbReference type="Proteomes" id="UP000799772"/>
    </source>
</evidence>
<proteinExistence type="predicted"/>
<dbReference type="OrthoDB" id="2269373at2759"/>
<sequence length="613" mass="69833">TQKNSCLVCQQRKVKCDRTVPCSNCRKSEKRCEYKAPLPPKRRSRKAPELGLHARVRRYEQLLTKFGVKIEDVAAAGDDEGDPMRDISPEPGAIGILSGAGIDREGGDKEDDTQAENGRIIVTRSGSTRYLESSLWRDIDDELRDPEAIAQVHSSDEEQLAGIPGKSEGFRPAPSDSAHFILGGIDKNVDVDSLLPSVEVAKRLWHVFQENVDPLCKLFHAPTTEKILFENAEQRKDGRLSKNARALAFSIFTFAVTSMTNEECEQAAGEPRATLLARFREGTQASLVKACILRTSDIIVLQAYTLFLMAVRQYYDARSLWILSGTALRIAQRMGVHKDGIGSELTPFQIEIRRRLWWQIVVLDRTTAEISGAGTFASNYSWDSRVPLNVNDCDLDPDMKDFPKEREGATEMIFCLMRYELGDFFRNIKYLQAPDTTDTPWKKLGSKMVPMEEKDKAIEELQRRFEQKYLRYCDPLNKLHYLVSVVARSIIAMLFMITHHPRQYPDKGASMPQEEKDRIFEKALKIIEYGNLLQSSPVTRGFLWHMNVFFTWQALIFLVDHLVNMPIGPNSDKAWKQVELVYGHHPALITERSNTLHAAVRRLTLRAWEGREK</sequence>
<dbReference type="SMART" id="SM00066">
    <property type="entry name" value="GAL4"/>
    <property type="match status" value="1"/>
</dbReference>
<dbReference type="GO" id="GO:0008270">
    <property type="term" value="F:zinc ion binding"/>
    <property type="evidence" value="ECO:0007669"/>
    <property type="project" value="InterPro"/>
</dbReference>
<dbReference type="SUPFAM" id="SSF57701">
    <property type="entry name" value="Zn2/Cys6 DNA-binding domain"/>
    <property type="match status" value="1"/>
</dbReference>
<dbReference type="GO" id="GO:0006351">
    <property type="term" value="P:DNA-templated transcription"/>
    <property type="evidence" value="ECO:0007669"/>
    <property type="project" value="InterPro"/>
</dbReference>
<dbReference type="PANTHER" id="PTHR31001">
    <property type="entry name" value="UNCHARACTERIZED TRANSCRIPTIONAL REGULATORY PROTEIN"/>
    <property type="match status" value="1"/>
</dbReference>
<keyword evidence="2" id="KW-0479">Metal-binding</keyword>
<dbReference type="GO" id="GO:0005634">
    <property type="term" value="C:nucleus"/>
    <property type="evidence" value="ECO:0007669"/>
    <property type="project" value="UniProtKB-SubCell"/>
</dbReference>
<comment type="subcellular location">
    <subcellularLocation>
        <location evidence="1">Nucleus</location>
    </subcellularLocation>
</comment>
<reference evidence="6" key="1">
    <citation type="journal article" date="2020" name="Stud. Mycol.">
        <title>101 Dothideomycetes genomes: a test case for predicting lifestyles and emergence of pathogens.</title>
        <authorList>
            <person name="Haridas S."/>
            <person name="Albert R."/>
            <person name="Binder M."/>
            <person name="Bloem J."/>
            <person name="Labutti K."/>
            <person name="Salamov A."/>
            <person name="Andreopoulos B."/>
            <person name="Baker S."/>
            <person name="Barry K."/>
            <person name="Bills G."/>
            <person name="Bluhm B."/>
            <person name="Cannon C."/>
            <person name="Castanera R."/>
            <person name="Culley D."/>
            <person name="Daum C."/>
            <person name="Ezra D."/>
            <person name="Gonzalez J."/>
            <person name="Henrissat B."/>
            <person name="Kuo A."/>
            <person name="Liang C."/>
            <person name="Lipzen A."/>
            <person name="Lutzoni F."/>
            <person name="Magnuson J."/>
            <person name="Mondo S."/>
            <person name="Nolan M."/>
            <person name="Ohm R."/>
            <person name="Pangilinan J."/>
            <person name="Park H.-J."/>
            <person name="Ramirez L."/>
            <person name="Alfaro M."/>
            <person name="Sun H."/>
            <person name="Tritt A."/>
            <person name="Yoshinaga Y."/>
            <person name="Zwiers L.-H."/>
            <person name="Turgeon B."/>
            <person name="Goodwin S."/>
            <person name="Spatafora J."/>
            <person name="Crous P."/>
            <person name="Grigoriev I."/>
        </authorList>
    </citation>
    <scope>NUCLEOTIDE SEQUENCE</scope>
    <source>
        <strain evidence="6">CBS 133067</strain>
    </source>
</reference>
<feature type="region of interest" description="Disordered" evidence="4">
    <location>
        <begin position="152"/>
        <end position="171"/>
    </location>
</feature>
<feature type="non-terminal residue" evidence="6">
    <location>
        <position position="613"/>
    </location>
</feature>
<dbReference type="InterPro" id="IPR001138">
    <property type="entry name" value="Zn2Cys6_DnaBD"/>
</dbReference>
<keyword evidence="3" id="KW-0539">Nucleus</keyword>
<dbReference type="GO" id="GO:0000981">
    <property type="term" value="F:DNA-binding transcription factor activity, RNA polymerase II-specific"/>
    <property type="evidence" value="ECO:0007669"/>
    <property type="project" value="InterPro"/>
</dbReference>
<evidence type="ECO:0000313" key="6">
    <source>
        <dbReference type="EMBL" id="KAF2101807.1"/>
    </source>
</evidence>
<keyword evidence="7" id="KW-1185">Reference proteome</keyword>
<dbReference type="Gene3D" id="4.10.240.10">
    <property type="entry name" value="Zn(2)-C6 fungal-type DNA-binding domain"/>
    <property type="match status" value="1"/>
</dbReference>